<keyword evidence="2" id="KW-1185">Reference proteome</keyword>
<protein>
    <submittedName>
        <fullName evidence="1">Uncharacterized protein</fullName>
    </submittedName>
</protein>
<organism evidence="1 2">
    <name type="scientific">Belliella calami</name>
    <dbReference type="NCBI Taxonomy" id="2923436"/>
    <lineage>
        <taxon>Bacteria</taxon>
        <taxon>Pseudomonadati</taxon>
        <taxon>Bacteroidota</taxon>
        <taxon>Cytophagia</taxon>
        <taxon>Cytophagales</taxon>
        <taxon>Cyclobacteriaceae</taxon>
        <taxon>Belliella</taxon>
    </lineage>
</organism>
<dbReference type="EMBL" id="JAKZGS010000030">
    <property type="protein sequence ID" value="MCH7400154.1"/>
    <property type="molecule type" value="Genomic_DNA"/>
</dbReference>
<gene>
    <name evidence="1" type="ORF">MM236_19325</name>
</gene>
<accession>A0ABS9UU69</accession>
<feature type="non-terminal residue" evidence="1">
    <location>
        <position position="1"/>
    </location>
</feature>
<dbReference type="Proteomes" id="UP001165488">
    <property type="component" value="Unassembled WGS sequence"/>
</dbReference>
<evidence type="ECO:0000313" key="1">
    <source>
        <dbReference type="EMBL" id="MCH7400154.1"/>
    </source>
</evidence>
<sequence length="260" mass="27524">LIDPVAGVVNNFNEFVSSGPVTVINELGDDVTYATVEEYLTTLVQANESKTFLATTTDESSQYHVSELFLQNNAVPTQAEIDGWDVNALPAGVYAVKSLVTASNGLNIDATTGDVKLGGVLTDEPVTTITTSNDNTLAIAGLQESTTATDRIVVADATTGVLRVKDANASKIVKVDANYTALADDATILADVSIAAFTLTIPTAASSIGRTITIRKVDDTSNLLTFSESIKLNEVDSFTGINYNATIRIQSDGVDWYMID</sequence>
<comment type="caution">
    <text evidence="1">The sequence shown here is derived from an EMBL/GenBank/DDBJ whole genome shotgun (WGS) entry which is preliminary data.</text>
</comment>
<reference evidence="1" key="1">
    <citation type="submission" date="2022-03" db="EMBL/GenBank/DDBJ databases">
        <title>De novo assembled genomes of Belliella spp. (Cyclobacteriaceae) strains.</title>
        <authorList>
            <person name="Szabo A."/>
            <person name="Korponai K."/>
            <person name="Felfoldi T."/>
        </authorList>
    </citation>
    <scope>NUCLEOTIDE SEQUENCE</scope>
    <source>
        <strain evidence="1">DSM 107340</strain>
    </source>
</reference>
<evidence type="ECO:0000313" key="2">
    <source>
        <dbReference type="Proteomes" id="UP001165488"/>
    </source>
</evidence>
<dbReference type="RefSeq" id="WP_241276647.1">
    <property type="nucleotide sequence ID" value="NZ_JAKZGS010000030.1"/>
</dbReference>
<proteinExistence type="predicted"/>
<name>A0ABS9UU69_9BACT</name>